<evidence type="ECO:0000313" key="4">
    <source>
        <dbReference type="Proteomes" id="UP000663852"/>
    </source>
</evidence>
<name>A0A815EP40_ADIRI</name>
<dbReference type="PANTHER" id="PTHR24104:SF25">
    <property type="entry name" value="PROTEIN LIN-41"/>
    <property type="match status" value="1"/>
</dbReference>
<organism evidence="3 4">
    <name type="scientific">Adineta ricciae</name>
    <name type="common">Rotifer</name>
    <dbReference type="NCBI Taxonomy" id="249248"/>
    <lineage>
        <taxon>Eukaryota</taxon>
        <taxon>Metazoa</taxon>
        <taxon>Spiralia</taxon>
        <taxon>Gnathifera</taxon>
        <taxon>Rotifera</taxon>
        <taxon>Eurotatoria</taxon>
        <taxon>Bdelloidea</taxon>
        <taxon>Adinetida</taxon>
        <taxon>Adinetidae</taxon>
        <taxon>Adineta</taxon>
    </lineage>
</organism>
<gene>
    <name evidence="3" type="ORF">EDS130_LOCUS31247</name>
</gene>
<dbReference type="InterPro" id="IPR001258">
    <property type="entry name" value="NHL_repeat"/>
</dbReference>
<evidence type="ECO:0000256" key="1">
    <source>
        <dbReference type="ARBA" id="ARBA00022737"/>
    </source>
</evidence>
<dbReference type="Pfam" id="PF01436">
    <property type="entry name" value="NHL"/>
    <property type="match status" value="2"/>
</dbReference>
<sequence>MVRWRFSFGELKNIDGLIVKCLNSIPQYSQAYPAAKFDVSASLERMVENGFRSNENIVWHKITHGQRRYYLLKSLNGDGEVHVKIGHGVFGKAGKSFFLNLQAAILPVEESRLSIFFVVDRDLKILKSRDECQRVIRQFLVRWNENGSLPGWKTIWSVFDVANYDVSERRIKLIHKIIQDNVIRELIHTDNGEDQSVQSTFDQSINQNDLDDHDEQNESYNVQQLLLSSEDDRQIQSPLSRRSISSSVINDSTSELENTDSAKATDLAFAKLTPTRLTSPSSSPKYGQRNMTACIGLDDSNKENSIDSETVIVDEPARKLTNSSPHLQPSINLLIHSQLTDSTCNGGGVDTKKKRQRRGGAYGLSGPWGLYVASNNTLYVTDYDTGRVQAYAPSSRSGVTIAELSGHVEDIFMDSMGCIYVADITLSSVFISPMNITLPIAIQRPCTSSSIYDPYGIAVDQYGNIYISDFYCNAVTKWAPNTTAGVVVAGQLNTAGSTSSLLNGPKFIALDEVHSALYVVDYYNYRVQKFLLGVSTVGITVAGGNGYGIGLNQLKNPSGVCVSSKDHSVYVGDQGNHRVMKWMINATQGSIVAGVTGVAGSTSSLLNTPGDCAFDAEQTFLYVADYGNHRVQRFTL</sequence>
<evidence type="ECO:0000313" key="3">
    <source>
        <dbReference type="EMBL" id="CAF1312972.1"/>
    </source>
</evidence>
<dbReference type="InterPro" id="IPR011042">
    <property type="entry name" value="6-blade_b-propeller_TolB-like"/>
</dbReference>
<dbReference type="SUPFAM" id="SSF101898">
    <property type="entry name" value="NHL repeat"/>
    <property type="match status" value="1"/>
</dbReference>
<dbReference type="EMBL" id="CAJNOJ010000227">
    <property type="protein sequence ID" value="CAF1312972.1"/>
    <property type="molecule type" value="Genomic_DNA"/>
</dbReference>
<dbReference type="Gene3D" id="2.40.10.500">
    <property type="match status" value="1"/>
</dbReference>
<dbReference type="AlphaFoldDB" id="A0A815EP40"/>
<accession>A0A815EP40</accession>
<proteinExistence type="predicted"/>
<dbReference type="GO" id="GO:0008270">
    <property type="term" value="F:zinc ion binding"/>
    <property type="evidence" value="ECO:0007669"/>
    <property type="project" value="UniProtKB-KW"/>
</dbReference>
<dbReference type="PROSITE" id="PS51125">
    <property type="entry name" value="NHL"/>
    <property type="match status" value="2"/>
</dbReference>
<dbReference type="PANTHER" id="PTHR24104">
    <property type="entry name" value="E3 UBIQUITIN-PROTEIN LIGASE NHLRC1-RELATED"/>
    <property type="match status" value="1"/>
</dbReference>
<feature type="repeat" description="NHL" evidence="2">
    <location>
        <begin position="547"/>
        <end position="581"/>
    </location>
</feature>
<dbReference type="Gene3D" id="2.120.10.30">
    <property type="entry name" value="TolB, C-terminal domain"/>
    <property type="match status" value="2"/>
</dbReference>
<protein>
    <submittedName>
        <fullName evidence="3">Uncharacterized protein</fullName>
    </submittedName>
</protein>
<reference evidence="3" key="1">
    <citation type="submission" date="2021-02" db="EMBL/GenBank/DDBJ databases">
        <authorList>
            <person name="Nowell W R."/>
        </authorList>
    </citation>
    <scope>NUCLEOTIDE SEQUENCE</scope>
</reference>
<keyword evidence="1" id="KW-0677">Repeat</keyword>
<dbReference type="Proteomes" id="UP000663852">
    <property type="component" value="Unassembled WGS sequence"/>
</dbReference>
<dbReference type="InterPro" id="IPR050952">
    <property type="entry name" value="TRIM-NHL_E3_ligases"/>
</dbReference>
<evidence type="ECO:0000256" key="2">
    <source>
        <dbReference type="PROSITE-ProRule" id="PRU00504"/>
    </source>
</evidence>
<comment type="caution">
    <text evidence="3">The sequence shown here is derived from an EMBL/GenBank/DDBJ whole genome shotgun (WGS) entry which is preliminary data.</text>
</comment>
<dbReference type="CDD" id="cd05819">
    <property type="entry name" value="NHL"/>
    <property type="match status" value="1"/>
</dbReference>
<feature type="repeat" description="NHL" evidence="2">
    <location>
        <begin position="356"/>
        <end position="394"/>
    </location>
</feature>